<feature type="domain" description="TUG ubiquitin-like" evidence="2">
    <location>
        <begin position="9"/>
        <end position="71"/>
    </location>
</feature>
<reference evidence="3" key="1">
    <citation type="journal article" date="2021" name="G3 (Bethesda)">
        <title>Genome and transcriptome analysis of the beet armyworm Spodoptera exigua reveals targets for pest control. .</title>
        <authorList>
            <person name="Simon S."/>
            <person name="Breeschoten T."/>
            <person name="Jansen H.J."/>
            <person name="Dirks R.P."/>
            <person name="Schranz M.E."/>
            <person name="Ros V.I.D."/>
        </authorList>
    </citation>
    <scope>NUCLEOTIDE SEQUENCE</scope>
    <source>
        <strain evidence="3">TB_SE_WUR_2020</strain>
    </source>
</reference>
<dbReference type="Proteomes" id="UP000814243">
    <property type="component" value="Unassembled WGS sequence"/>
</dbReference>
<protein>
    <recommendedName>
        <fullName evidence="2">TUG ubiquitin-like domain-containing protein</fullName>
    </recommendedName>
</protein>
<evidence type="ECO:0000259" key="2">
    <source>
        <dbReference type="Pfam" id="PF11470"/>
    </source>
</evidence>
<gene>
    <name evidence="3" type="ORF">HF086_014538</name>
</gene>
<dbReference type="CDD" id="cd16118">
    <property type="entry name" value="UBX2_UBXN9"/>
    <property type="match status" value="1"/>
</dbReference>
<dbReference type="GO" id="GO:0005634">
    <property type="term" value="C:nucleus"/>
    <property type="evidence" value="ECO:0007669"/>
    <property type="project" value="TreeGrafter"/>
</dbReference>
<sequence length="525" mass="60526">MSKDIIVLTPNGRRQKVHCTPDTIILQVLEDVCRKQGFEPSDYDLKHHNHVLDLTTTIRFSNLPNKAMLEMVEAERKRQESNVTIGLQLEDADDDQIVLLDVLAKIDYFVSGERRTADFSPNTSLYDLVISLAPGELNSLEHPTIMYMRHEVVGENALRGKTLRQLGLIGGRAILRLLNKQTEARQANVSAFYRRPVIEHKDTDEGNIVKKAKEQKIDEPHSGTSDMHKLNTEQYHKPDIIEKFKESVLQESKKEETKVMEQESSEEQVTATNKEELMDVDEKKSNLSFSSQSREYLERRLKIEEEVTFLGAQKAIAFMQPDSIEEEIEDLPDDFYELTVDEVRRLYHDLQQHRISLENTPLVSSTKQKEIDEQASLQKLNVYKNVVVRVQFPDHIILQGIFTPMNTIEDVTEFIKGHLRNPSKEFHIFVTPLKETLDPKMTLLDAKFVPCVHMHFKWIEEDVTRQPYLKDDIYEKRTASDAANILASKYRATARRKPDVLPGTSQKVPTASTSKGNKMPKWFKN</sequence>
<dbReference type="CDD" id="cd17075">
    <property type="entry name" value="UBX1_UBXN9"/>
    <property type="match status" value="1"/>
</dbReference>
<proteinExistence type="predicted"/>
<organism evidence="3 4">
    <name type="scientific">Spodoptera exigua</name>
    <name type="common">Beet armyworm</name>
    <name type="synonym">Noctua fulgens</name>
    <dbReference type="NCBI Taxonomy" id="7107"/>
    <lineage>
        <taxon>Eukaryota</taxon>
        <taxon>Metazoa</taxon>
        <taxon>Ecdysozoa</taxon>
        <taxon>Arthropoda</taxon>
        <taxon>Hexapoda</taxon>
        <taxon>Insecta</taxon>
        <taxon>Pterygota</taxon>
        <taxon>Neoptera</taxon>
        <taxon>Endopterygota</taxon>
        <taxon>Lepidoptera</taxon>
        <taxon>Glossata</taxon>
        <taxon>Ditrysia</taxon>
        <taxon>Noctuoidea</taxon>
        <taxon>Noctuidae</taxon>
        <taxon>Amphipyrinae</taxon>
        <taxon>Spodoptera</taxon>
    </lineage>
</organism>
<dbReference type="InterPro" id="IPR021569">
    <property type="entry name" value="TUG-UBL1"/>
</dbReference>
<dbReference type="AlphaFoldDB" id="A0A922M9P9"/>
<dbReference type="PANTHER" id="PTHR46467:SF1">
    <property type="entry name" value="TETHER CONTAINING UBX DOMAIN FOR GLUT4"/>
    <property type="match status" value="1"/>
</dbReference>
<dbReference type="SUPFAM" id="SSF54236">
    <property type="entry name" value="Ubiquitin-like"/>
    <property type="match status" value="2"/>
</dbReference>
<dbReference type="Pfam" id="PF11470">
    <property type="entry name" value="TUG-UBL1"/>
    <property type="match status" value="1"/>
</dbReference>
<dbReference type="Gene3D" id="3.10.20.90">
    <property type="entry name" value="Phosphatidylinositol 3-kinase Catalytic Subunit, Chain A, domain 1"/>
    <property type="match status" value="2"/>
</dbReference>
<dbReference type="EMBL" id="JACEFF010000710">
    <property type="protein sequence ID" value="KAH9632454.1"/>
    <property type="molecule type" value="Genomic_DNA"/>
</dbReference>
<accession>A0A922M9P9</accession>
<comment type="caution">
    <text evidence="3">The sequence shown here is derived from an EMBL/GenBank/DDBJ whole genome shotgun (WGS) entry which is preliminary data.</text>
</comment>
<dbReference type="GO" id="GO:0005737">
    <property type="term" value="C:cytoplasm"/>
    <property type="evidence" value="ECO:0007669"/>
    <property type="project" value="TreeGrafter"/>
</dbReference>
<name>A0A922M9P9_SPOEX</name>
<dbReference type="GO" id="GO:0042593">
    <property type="term" value="P:glucose homeostasis"/>
    <property type="evidence" value="ECO:0007669"/>
    <property type="project" value="TreeGrafter"/>
</dbReference>
<feature type="region of interest" description="Disordered" evidence="1">
    <location>
        <begin position="496"/>
        <end position="525"/>
    </location>
</feature>
<dbReference type="InterPro" id="IPR029071">
    <property type="entry name" value="Ubiquitin-like_domsf"/>
</dbReference>
<dbReference type="FunFam" id="3.10.20.90:FF:000204">
    <property type="entry name" value="tether containing UBX domain for GLUT4"/>
    <property type="match status" value="1"/>
</dbReference>
<dbReference type="PANTHER" id="PTHR46467">
    <property type="entry name" value="TETHER CONTAINING UBX DOMAIN FOR GLUT4"/>
    <property type="match status" value="1"/>
</dbReference>
<evidence type="ECO:0000256" key="1">
    <source>
        <dbReference type="SAM" id="MobiDB-lite"/>
    </source>
</evidence>
<evidence type="ECO:0000313" key="4">
    <source>
        <dbReference type="Proteomes" id="UP000814243"/>
    </source>
</evidence>
<dbReference type="GO" id="GO:0006886">
    <property type="term" value="P:intracellular protein transport"/>
    <property type="evidence" value="ECO:0007669"/>
    <property type="project" value="TreeGrafter"/>
</dbReference>
<dbReference type="GO" id="GO:0012506">
    <property type="term" value="C:vesicle membrane"/>
    <property type="evidence" value="ECO:0007669"/>
    <property type="project" value="TreeGrafter"/>
</dbReference>
<dbReference type="InterPro" id="IPR059238">
    <property type="entry name" value="UBX1_UBXN9"/>
</dbReference>
<evidence type="ECO:0000313" key="3">
    <source>
        <dbReference type="EMBL" id="KAH9632454.1"/>
    </source>
</evidence>
<dbReference type="CDD" id="cd16105">
    <property type="entry name" value="Ubl_ASPSCR1_like"/>
    <property type="match status" value="1"/>
</dbReference>
<feature type="compositionally biased region" description="Polar residues" evidence="1">
    <location>
        <begin position="503"/>
        <end position="516"/>
    </location>
</feature>